<evidence type="ECO:0000256" key="6">
    <source>
        <dbReference type="ARBA" id="ARBA00022723"/>
    </source>
</evidence>
<keyword evidence="7 11" id="KW-0732">Signal</keyword>
<name>A0ABQ2D6S0_9DEIO</name>
<dbReference type="InterPro" id="IPR006179">
    <property type="entry name" value="5_nucleotidase/apyrase"/>
</dbReference>
<dbReference type="PROSITE" id="PS00786">
    <property type="entry name" value="5_NUCLEOTIDASE_2"/>
    <property type="match status" value="1"/>
</dbReference>
<keyword evidence="8 11" id="KW-0547">Nucleotide-binding</keyword>
<dbReference type="SUPFAM" id="SSF55816">
    <property type="entry name" value="5'-nucleotidase (syn. UDP-sugar hydrolase), C-terminal domain"/>
    <property type="match status" value="1"/>
</dbReference>
<dbReference type="InterPro" id="IPR036907">
    <property type="entry name" value="5'-Nucleotdase_C_sf"/>
</dbReference>
<evidence type="ECO:0000256" key="4">
    <source>
        <dbReference type="ARBA" id="ARBA00004196"/>
    </source>
</evidence>
<dbReference type="InterPro" id="IPR041827">
    <property type="entry name" value="CpdB_N"/>
</dbReference>
<evidence type="ECO:0000259" key="13">
    <source>
        <dbReference type="Pfam" id="PF02872"/>
    </source>
</evidence>
<dbReference type="Pfam" id="PF00149">
    <property type="entry name" value="Metallophos"/>
    <property type="match status" value="1"/>
</dbReference>
<reference evidence="15" key="1">
    <citation type="journal article" date="2019" name="Int. J. Syst. Evol. Microbiol.">
        <title>The Global Catalogue of Microorganisms (GCM) 10K type strain sequencing project: providing services to taxonomists for standard genome sequencing and annotation.</title>
        <authorList>
            <consortium name="The Broad Institute Genomics Platform"/>
            <consortium name="The Broad Institute Genome Sequencing Center for Infectious Disease"/>
            <person name="Wu L."/>
            <person name="Ma J."/>
        </authorList>
    </citation>
    <scope>NUCLEOTIDE SEQUENCE [LARGE SCALE GENOMIC DNA]</scope>
    <source>
        <strain evidence="15">JCM 14370</strain>
    </source>
</reference>
<dbReference type="InterPro" id="IPR004843">
    <property type="entry name" value="Calcineurin-like_PHP"/>
</dbReference>
<dbReference type="EMBL" id="BMOD01000015">
    <property type="protein sequence ID" value="GGJ45515.1"/>
    <property type="molecule type" value="Genomic_DNA"/>
</dbReference>
<dbReference type="PRINTS" id="PR01607">
    <property type="entry name" value="APYRASEFAMLY"/>
</dbReference>
<dbReference type="PANTHER" id="PTHR11575:SF6">
    <property type="entry name" value="2',3'-CYCLIC-NUCLEOTIDE 2'-PHOSPHODIESTERASE_3'-NUCLEOTIDASE"/>
    <property type="match status" value="1"/>
</dbReference>
<evidence type="ECO:0000256" key="9">
    <source>
        <dbReference type="ARBA" id="ARBA00022801"/>
    </source>
</evidence>
<feature type="domain" description="Calcineurin-like phosphoesterase" evidence="12">
    <location>
        <begin position="24"/>
        <end position="260"/>
    </location>
</feature>
<sequence>MKHLKMLSLLLMTTGVAQAATVDLRILETTDIHVNVLNYDYYQDKSTDEYGLSKTATLINQARAEAPNSMLFDNGDLIQGNPLGDYVARVSPLKEGDVHPVYKAMNLLDYDAGNIGNHEFNYGLDFLKVTLQGANFPYVSANVFDANGNKNYFKPYRIITKVVKDENNKLHLLRVGVIGFVPPQILNWDKANLEGKVTTQDIVATAKRFVPEMKEKGADIIVALAHSGLGDPDPKALDENETAGLSKVPGIDVVLFGHSHLEFPSASFATYPGADVKKGTLNGVAAVMPGFWGNNLGVVDLKLEVNDGEWSVADKQGSIRPIFDKVAKKAIVDNDPAIVQAVADDHQHTLDYVRGKVADLEAPINSYFAVVQDDPSVQLVSQAQMWYAKRALQGTEYDKYPVLSAAAPFKAGGRSGASYYTDIPAGTLAIKNISDLYIYPNTIKGVLVTGAQVQEWLERSAGQFKQIDPKGPANQPLVDDSFPTYNFDVIDGVTYEIDVTQPSRYNSKGEVVNADAHRIKNLMFEGKPIDPAQKFVVVTNNYRAGGGGSFPGLDGKNIVLDSPDENREAIIQYMVSQGKINPTADNNWKLAPIPGQSVLFLSSPNAEKFLPANAKKIGTNADGFAQYQLSW</sequence>
<dbReference type="Gene3D" id="3.90.780.10">
    <property type="entry name" value="5'-Nucleotidase, C-terminal domain"/>
    <property type="match status" value="1"/>
</dbReference>
<evidence type="ECO:0000256" key="1">
    <source>
        <dbReference type="ARBA" id="ARBA00000527"/>
    </source>
</evidence>
<evidence type="ECO:0000256" key="8">
    <source>
        <dbReference type="ARBA" id="ARBA00022741"/>
    </source>
</evidence>
<protein>
    <submittedName>
        <fullName evidence="14">2',3'-cyclic-nucleotide 2'-phosphodiesterase</fullName>
    </submittedName>
</protein>
<dbReference type="RefSeq" id="WP_189004734.1">
    <property type="nucleotide sequence ID" value="NZ_BMOD01000015.1"/>
</dbReference>
<dbReference type="InterPro" id="IPR029052">
    <property type="entry name" value="Metallo-depent_PP-like"/>
</dbReference>
<dbReference type="InterPro" id="IPR008334">
    <property type="entry name" value="5'-Nucleotdase_C"/>
</dbReference>
<accession>A0ABQ2D6S0</accession>
<dbReference type="CDD" id="cd07410">
    <property type="entry name" value="MPP_CpdB_N"/>
    <property type="match status" value="1"/>
</dbReference>
<comment type="caution">
    <text evidence="14">The sequence shown here is derived from an EMBL/GenBank/DDBJ whole genome shotgun (WGS) entry which is preliminary data.</text>
</comment>
<dbReference type="NCBIfam" id="TIGR01390">
    <property type="entry name" value="CycNucDiestase"/>
    <property type="match status" value="1"/>
</dbReference>
<keyword evidence="15" id="KW-1185">Reference proteome</keyword>
<comment type="cofactor">
    <cofactor evidence="3">
        <name>a divalent metal cation</name>
        <dbReference type="ChEBI" id="CHEBI:60240"/>
    </cofactor>
</comment>
<evidence type="ECO:0000256" key="10">
    <source>
        <dbReference type="ARBA" id="ARBA00023268"/>
    </source>
</evidence>
<evidence type="ECO:0000256" key="5">
    <source>
        <dbReference type="ARBA" id="ARBA00006654"/>
    </source>
</evidence>
<evidence type="ECO:0000256" key="7">
    <source>
        <dbReference type="ARBA" id="ARBA00022729"/>
    </source>
</evidence>
<feature type="chain" id="PRO_5044970644" evidence="11">
    <location>
        <begin position="20"/>
        <end position="631"/>
    </location>
</feature>
<feature type="domain" description="5'-Nucleotidase C-terminal" evidence="13">
    <location>
        <begin position="371"/>
        <end position="553"/>
    </location>
</feature>
<keyword evidence="9 11" id="KW-0378">Hydrolase</keyword>
<comment type="similarity">
    <text evidence="5 11">Belongs to the 5'-nucleotidase family.</text>
</comment>
<dbReference type="Gene3D" id="3.60.21.10">
    <property type="match status" value="1"/>
</dbReference>
<dbReference type="NCBIfam" id="NF006938">
    <property type="entry name" value="PRK09420.1"/>
    <property type="match status" value="1"/>
</dbReference>
<evidence type="ECO:0000256" key="2">
    <source>
        <dbReference type="ARBA" id="ARBA00001730"/>
    </source>
</evidence>
<evidence type="ECO:0000259" key="12">
    <source>
        <dbReference type="Pfam" id="PF00149"/>
    </source>
</evidence>
<dbReference type="InterPro" id="IPR006294">
    <property type="entry name" value="Cyc_nuc_PDE_nucleotidase"/>
</dbReference>
<keyword evidence="6" id="KW-0479">Metal-binding</keyword>
<evidence type="ECO:0000256" key="11">
    <source>
        <dbReference type="RuleBase" id="RU362119"/>
    </source>
</evidence>
<comment type="subcellular location">
    <subcellularLocation>
        <location evidence="4">Cell envelope</location>
    </subcellularLocation>
</comment>
<evidence type="ECO:0000256" key="3">
    <source>
        <dbReference type="ARBA" id="ARBA00001968"/>
    </source>
</evidence>
<gene>
    <name evidence="14" type="primary">cpdB</name>
    <name evidence="14" type="ORF">GCM10008938_34810</name>
</gene>
<dbReference type="InterPro" id="IPR006146">
    <property type="entry name" value="5'-Nucleotdase_CS"/>
</dbReference>
<dbReference type="PANTHER" id="PTHR11575">
    <property type="entry name" value="5'-NUCLEOTIDASE-RELATED"/>
    <property type="match status" value="1"/>
</dbReference>
<comment type="catalytic activity">
    <reaction evidence="1">
        <text>a ribonucleoside 3'-phosphate + H2O = a ribonucleoside + phosphate</text>
        <dbReference type="Rhea" id="RHEA:10144"/>
        <dbReference type="ChEBI" id="CHEBI:13197"/>
        <dbReference type="ChEBI" id="CHEBI:15377"/>
        <dbReference type="ChEBI" id="CHEBI:18254"/>
        <dbReference type="ChEBI" id="CHEBI:43474"/>
        <dbReference type="EC" id="3.1.3.6"/>
    </reaction>
</comment>
<comment type="catalytic activity">
    <reaction evidence="2">
        <text>a nucleoside 2',3'-cyclic phosphate + H2O = a nucleoside 3'-phosphate + H(+)</text>
        <dbReference type="Rhea" id="RHEA:19621"/>
        <dbReference type="ChEBI" id="CHEBI:15377"/>
        <dbReference type="ChEBI" id="CHEBI:15378"/>
        <dbReference type="ChEBI" id="CHEBI:66949"/>
        <dbReference type="ChEBI" id="CHEBI:66954"/>
        <dbReference type="EC" id="3.1.4.16"/>
    </reaction>
</comment>
<organism evidence="14 15">
    <name type="scientific">Deinococcus roseus</name>
    <dbReference type="NCBI Taxonomy" id="392414"/>
    <lineage>
        <taxon>Bacteria</taxon>
        <taxon>Thermotogati</taxon>
        <taxon>Deinococcota</taxon>
        <taxon>Deinococci</taxon>
        <taxon>Deinococcales</taxon>
        <taxon>Deinococcaceae</taxon>
        <taxon>Deinococcus</taxon>
    </lineage>
</organism>
<dbReference type="Pfam" id="PF02872">
    <property type="entry name" value="5_nucleotid_C"/>
    <property type="match status" value="1"/>
</dbReference>
<dbReference type="SUPFAM" id="SSF56300">
    <property type="entry name" value="Metallo-dependent phosphatases"/>
    <property type="match status" value="1"/>
</dbReference>
<evidence type="ECO:0000313" key="15">
    <source>
        <dbReference type="Proteomes" id="UP000632222"/>
    </source>
</evidence>
<dbReference type="Proteomes" id="UP000632222">
    <property type="component" value="Unassembled WGS sequence"/>
</dbReference>
<proteinExistence type="inferred from homology"/>
<feature type="signal peptide" evidence="11">
    <location>
        <begin position="1"/>
        <end position="19"/>
    </location>
</feature>
<evidence type="ECO:0000313" key="14">
    <source>
        <dbReference type="EMBL" id="GGJ45515.1"/>
    </source>
</evidence>
<keyword evidence="10" id="KW-0511">Multifunctional enzyme</keyword>